<dbReference type="GO" id="GO:0046872">
    <property type="term" value="F:metal ion binding"/>
    <property type="evidence" value="ECO:0007669"/>
    <property type="project" value="InterPro"/>
</dbReference>
<feature type="domain" description="Ferritin-like diiron" evidence="1">
    <location>
        <begin position="6"/>
        <end position="136"/>
    </location>
</feature>
<dbReference type="Proteomes" id="UP000030993">
    <property type="component" value="Unassembled WGS sequence"/>
</dbReference>
<dbReference type="eggNOG" id="COG1592">
    <property type="taxonomic scope" value="Bacteria"/>
</dbReference>
<dbReference type="STRING" id="82374.NZ47_07825"/>
<dbReference type="InterPro" id="IPR009078">
    <property type="entry name" value="Ferritin-like_SF"/>
</dbReference>
<evidence type="ECO:0000259" key="1">
    <source>
        <dbReference type="PROSITE" id="PS50905"/>
    </source>
</evidence>
<dbReference type="Pfam" id="PF02915">
    <property type="entry name" value="Rubrerythrin"/>
    <property type="match status" value="1"/>
</dbReference>
<dbReference type="Gene3D" id="1.20.1260.10">
    <property type="match status" value="1"/>
</dbReference>
<name>A0A0B2JYV1_9FIRM</name>
<organism evidence="2 3">
    <name type="scientific">Anaerovibrio lipolyticus</name>
    <dbReference type="NCBI Taxonomy" id="82374"/>
    <lineage>
        <taxon>Bacteria</taxon>
        <taxon>Bacillati</taxon>
        <taxon>Bacillota</taxon>
        <taxon>Negativicutes</taxon>
        <taxon>Selenomonadales</taxon>
        <taxon>Selenomonadaceae</taxon>
        <taxon>Anaerovibrio</taxon>
    </lineage>
</organism>
<dbReference type="AlphaFoldDB" id="A0A0B2JYV1"/>
<dbReference type="InterPro" id="IPR009040">
    <property type="entry name" value="Ferritin-like_diiron"/>
</dbReference>
<evidence type="ECO:0000313" key="2">
    <source>
        <dbReference type="EMBL" id="KHM51933.1"/>
    </source>
</evidence>
<gene>
    <name evidence="2" type="ORF">NZ47_07825</name>
</gene>
<dbReference type="GO" id="GO:0016491">
    <property type="term" value="F:oxidoreductase activity"/>
    <property type="evidence" value="ECO:0007669"/>
    <property type="project" value="InterPro"/>
</dbReference>
<dbReference type="PANTHER" id="PTHR43339:SF1">
    <property type="entry name" value="RUBRERYTHRIN"/>
    <property type="match status" value="1"/>
</dbReference>
<sequence>MSIFGKTKGTEMEQVIEYMAKAESDGAMMYQFLARMAREQGLPEVAKKFYNIAMQESIHSGFFSALNGKYDQNFWPLVAEIQKLEASADEKMPEMIEGLRKLGVHEAADELDTFMAQEMNHGKILAELLAEHAPELCK</sequence>
<dbReference type="InterPro" id="IPR003251">
    <property type="entry name" value="Rr_diiron-bd_dom"/>
</dbReference>
<evidence type="ECO:0000313" key="3">
    <source>
        <dbReference type="Proteomes" id="UP000030993"/>
    </source>
</evidence>
<dbReference type="InterPro" id="IPR052773">
    <property type="entry name" value="Anaerobic_Peroxidase-Rel"/>
</dbReference>
<dbReference type="EMBL" id="JSCE01000159">
    <property type="protein sequence ID" value="KHM51933.1"/>
    <property type="molecule type" value="Genomic_DNA"/>
</dbReference>
<accession>A0A0B2JYV1</accession>
<reference evidence="2 3" key="1">
    <citation type="journal article" date="2013" name="PLoS ONE">
        <title>Identification and characterization of three novel lipases belonging to families II and V from Anaerovibrio lipolyticus 5ST.</title>
        <authorList>
            <person name="Prive F."/>
            <person name="Kaderbhai N.N."/>
            <person name="Girdwood S."/>
            <person name="Worgan H.J."/>
            <person name="Pinloche E."/>
            <person name="Scollan N.D."/>
            <person name="Huws S.A."/>
            <person name="Newbold C.J."/>
        </authorList>
    </citation>
    <scope>NUCLEOTIDE SEQUENCE [LARGE SCALE GENOMIC DNA]</scope>
    <source>
        <strain evidence="2 3">5S</strain>
    </source>
</reference>
<dbReference type="RefSeq" id="WP_039208791.1">
    <property type="nucleotide sequence ID" value="NZ_JSCE01000159.1"/>
</dbReference>
<dbReference type="PROSITE" id="PS50905">
    <property type="entry name" value="FERRITIN_LIKE"/>
    <property type="match status" value="1"/>
</dbReference>
<dbReference type="SUPFAM" id="SSF47240">
    <property type="entry name" value="Ferritin-like"/>
    <property type="match status" value="1"/>
</dbReference>
<dbReference type="PANTHER" id="PTHR43339">
    <property type="entry name" value="RUBRERYTHRIN-RELATED"/>
    <property type="match status" value="1"/>
</dbReference>
<keyword evidence="3" id="KW-1185">Reference proteome</keyword>
<dbReference type="InterPro" id="IPR012347">
    <property type="entry name" value="Ferritin-like"/>
</dbReference>
<proteinExistence type="predicted"/>
<comment type="caution">
    <text evidence="2">The sequence shown here is derived from an EMBL/GenBank/DDBJ whole genome shotgun (WGS) entry which is preliminary data.</text>
</comment>
<protein>
    <recommendedName>
        <fullName evidence="1">Ferritin-like diiron domain-containing protein</fullName>
    </recommendedName>
</protein>